<protein>
    <submittedName>
        <fullName evidence="2">Uncharacterized protein</fullName>
    </submittedName>
</protein>
<proteinExistence type="predicted"/>
<keyword evidence="3" id="KW-1185">Reference proteome</keyword>
<gene>
    <name evidence="2" type="ORF">R5R35_012417</name>
</gene>
<keyword evidence="1" id="KW-1133">Transmembrane helix</keyword>
<organism evidence="2 3">
    <name type="scientific">Gryllus longicercus</name>
    <dbReference type="NCBI Taxonomy" id="2509291"/>
    <lineage>
        <taxon>Eukaryota</taxon>
        <taxon>Metazoa</taxon>
        <taxon>Ecdysozoa</taxon>
        <taxon>Arthropoda</taxon>
        <taxon>Hexapoda</taxon>
        <taxon>Insecta</taxon>
        <taxon>Pterygota</taxon>
        <taxon>Neoptera</taxon>
        <taxon>Polyneoptera</taxon>
        <taxon>Orthoptera</taxon>
        <taxon>Ensifera</taxon>
        <taxon>Gryllidea</taxon>
        <taxon>Grylloidea</taxon>
        <taxon>Gryllidae</taxon>
        <taxon>Gryllinae</taxon>
        <taxon>Gryllus</taxon>
    </lineage>
</organism>
<evidence type="ECO:0000256" key="1">
    <source>
        <dbReference type="SAM" id="Phobius"/>
    </source>
</evidence>
<evidence type="ECO:0000313" key="3">
    <source>
        <dbReference type="Proteomes" id="UP001378592"/>
    </source>
</evidence>
<dbReference type="AlphaFoldDB" id="A0AAN9Z7H8"/>
<reference evidence="2 3" key="1">
    <citation type="submission" date="2024-03" db="EMBL/GenBank/DDBJ databases">
        <title>The genome assembly and annotation of the cricket Gryllus longicercus Weissman &amp; Gray.</title>
        <authorList>
            <person name="Szrajer S."/>
            <person name="Gray D."/>
            <person name="Ylla G."/>
        </authorList>
    </citation>
    <scope>NUCLEOTIDE SEQUENCE [LARGE SCALE GENOMIC DNA]</scope>
    <source>
        <strain evidence="2">DAG 2021-001</strain>
        <tissue evidence="2">Whole body minus gut</tissue>
    </source>
</reference>
<accession>A0AAN9Z7H8</accession>
<keyword evidence="1" id="KW-0472">Membrane</keyword>
<name>A0AAN9Z7H8_9ORTH</name>
<feature type="transmembrane region" description="Helical" evidence="1">
    <location>
        <begin position="39"/>
        <end position="58"/>
    </location>
</feature>
<dbReference type="Proteomes" id="UP001378592">
    <property type="component" value="Unassembled WGS sequence"/>
</dbReference>
<comment type="caution">
    <text evidence="2">The sequence shown here is derived from an EMBL/GenBank/DDBJ whole genome shotgun (WGS) entry which is preliminary data.</text>
</comment>
<evidence type="ECO:0000313" key="2">
    <source>
        <dbReference type="EMBL" id="KAK7864645.1"/>
    </source>
</evidence>
<keyword evidence="1" id="KW-0812">Transmembrane</keyword>
<sequence>MVLCWNKCKELIGDSGCLVYGTRGPGMALTLAPLRRRGLLVLLVAVFVPCGVLVLLSGPGEYPRPTPRPAPRPLALPPQKRKTKVLLAPEQWSRFHSCTYM</sequence>
<dbReference type="EMBL" id="JAZDUA010000198">
    <property type="protein sequence ID" value="KAK7864645.1"/>
    <property type="molecule type" value="Genomic_DNA"/>
</dbReference>